<name>A0AAQ1P8Y8_9PSED</name>
<dbReference type="RefSeq" id="WP_256660778.1">
    <property type="nucleotide sequence ID" value="NZ_OPYN01000164.1"/>
</dbReference>
<evidence type="ECO:0000313" key="3">
    <source>
        <dbReference type="EMBL" id="SPO62035.1"/>
    </source>
</evidence>
<dbReference type="GO" id="GO:0008483">
    <property type="term" value="F:transaminase activity"/>
    <property type="evidence" value="ECO:0007669"/>
    <property type="project" value="InterPro"/>
</dbReference>
<dbReference type="GO" id="GO:0005506">
    <property type="term" value="F:iron ion binding"/>
    <property type="evidence" value="ECO:0007669"/>
    <property type="project" value="InterPro"/>
</dbReference>
<dbReference type="Pfam" id="PF00848">
    <property type="entry name" value="Ring_hydroxyl_A"/>
    <property type="match status" value="1"/>
</dbReference>
<keyword evidence="4" id="KW-1185">Reference proteome</keyword>
<comment type="similarity">
    <text evidence="1">Belongs to the class-III pyridoxal-phosphate-dependent aminotransferase family.</text>
</comment>
<organism evidence="3 4">
    <name type="scientific">Pseudomonas inefficax</name>
    <dbReference type="NCBI Taxonomy" id="2078786"/>
    <lineage>
        <taxon>Bacteria</taxon>
        <taxon>Pseudomonadati</taxon>
        <taxon>Pseudomonadota</taxon>
        <taxon>Gammaproteobacteria</taxon>
        <taxon>Pseudomonadales</taxon>
        <taxon>Pseudomonadaceae</taxon>
        <taxon>Pseudomonas</taxon>
    </lineage>
</organism>
<dbReference type="GO" id="GO:0030170">
    <property type="term" value="F:pyridoxal phosphate binding"/>
    <property type="evidence" value="ECO:0007669"/>
    <property type="project" value="InterPro"/>
</dbReference>
<protein>
    <recommendedName>
        <fullName evidence="2">Aromatic-ring-hydroxylating dioxygenase alpha subunit C-terminal domain-containing protein</fullName>
    </recommendedName>
</protein>
<dbReference type="EMBL" id="OPYN01000164">
    <property type="protein sequence ID" value="SPO62035.1"/>
    <property type="molecule type" value="Genomic_DNA"/>
</dbReference>
<dbReference type="InterPro" id="IPR015879">
    <property type="entry name" value="Ring_hydroxy_dOase_asu_C_dom"/>
</dbReference>
<dbReference type="SUPFAM" id="SSF55961">
    <property type="entry name" value="Bet v1-like"/>
    <property type="match status" value="1"/>
</dbReference>
<sequence>MRENLADNAALVGEYFLERLRELKDKHRAIGDVRGKGLMIAIELVKDRQTKEPFGPEEAYPLAISEGCVNSGVMLRTIVNKLIISPPLTFSLENFSEAYHQPWVHPDTADHEFPATMAEYGDVSGPYGVFHLRQRNLLPVPTFFTPVEGLPEKLLNTVTVFNVYPYLHALTDASTPLWLDFNIKSETEHELIWNVLLPKGTLKSETLEAEQDKFRAFIEPILAEDIGVCTGVGEAVHSRFITPGRYSHMEKTVYQFHNWWLDQMLSTTKC</sequence>
<dbReference type="GO" id="GO:0051537">
    <property type="term" value="F:2 iron, 2 sulfur cluster binding"/>
    <property type="evidence" value="ECO:0007669"/>
    <property type="project" value="InterPro"/>
</dbReference>
<accession>A0AAQ1P8Y8</accession>
<gene>
    <name evidence="3" type="ORF">JV551A3_V1_1640111</name>
</gene>
<dbReference type="Gene3D" id="3.90.1150.10">
    <property type="entry name" value="Aspartate Aminotransferase, domain 1"/>
    <property type="match status" value="1"/>
</dbReference>
<dbReference type="PANTHER" id="PTHR45688:SF13">
    <property type="entry name" value="ALANINE--GLYOXYLATE AMINOTRANSFERASE 2-LIKE"/>
    <property type="match status" value="1"/>
</dbReference>
<reference evidence="3 4" key="1">
    <citation type="submission" date="2018-02" db="EMBL/GenBank/DDBJ databases">
        <authorList>
            <person name="Dubost A."/>
        </authorList>
    </citation>
    <scope>NUCLEOTIDE SEQUENCE [LARGE SCALE GENOMIC DNA]</scope>
    <source>
        <strain evidence="4">JV551A3</strain>
    </source>
</reference>
<evidence type="ECO:0000259" key="2">
    <source>
        <dbReference type="Pfam" id="PF00848"/>
    </source>
</evidence>
<dbReference type="AlphaFoldDB" id="A0AAQ1P8Y8"/>
<proteinExistence type="inferred from homology"/>
<feature type="domain" description="Aromatic-ring-hydroxylating dioxygenase alpha subunit C-terminal" evidence="2">
    <location>
        <begin position="92"/>
        <end position="264"/>
    </location>
</feature>
<dbReference type="PANTHER" id="PTHR45688">
    <property type="match status" value="1"/>
</dbReference>
<dbReference type="Proteomes" id="UP000294335">
    <property type="component" value="Unassembled WGS sequence"/>
</dbReference>
<dbReference type="Gene3D" id="3.90.380.10">
    <property type="entry name" value="Naphthalene 1,2-dioxygenase Alpha Subunit, Chain A, domain 1"/>
    <property type="match status" value="1"/>
</dbReference>
<evidence type="ECO:0000313" key="4">
    <source>
        <dbReference type="Proteomes" id="UP000294335"/>
    </source>
</evidence>
<dbReference type="SUPFAM" id="SSF53383">
    <property type="entry name" value="PLP-dependent transferases"/>
    <property type="match status" value="1"/>
</dbReference>
<evidence type="ECO:0000256" key="1">
    <source>
        <dbReference type="ARBA" id="ARBA00008954"/>
    </source>
</evidence>
<dbReference type="InterPro" id="IPR015422">
    <property type="entry name" value="PyrdxlP-dep_Trfase_small"/>
</dbReference>
<dbReference type="InterPro" id="IPR015424">
    <property type="entry name" value="PyrdxlP-dep_Trfase"/>
</dbReference>
<comment type="caution">
    <text evidence="3">The sequence shown here is derived from an EMBL/GenBank/DDBJ whole genome shotgun (WGS) entry which is preliminary data.</text>
</comment>